<gene>
    <name evidence="1" type="ORF">HELGO_WM30875</name>
</gene>
<sequence>MSNPFVYSVVSSRIHPRMTHLYAQHGLSEKVFSSTRKAMNLIKKEKPEYLVADFLYGYSNNYAGVNISNLDVMLMALQRYSPDTKVIIIAEKHEIEYVPHLDTIIPLHGILQHPVAEADLAKLL</sequence>
<protein>
    <recommendedName>
        <fullName evidence="2">Response regulatory domain-containing protein</fullName>
    </recommendedName>
</protein>
<organism evidence="1">
    <name type="scientific">uncultured Thiotrichaceae bacterium</name>
    <dbReference type="NCBI Taxonomy" id="298394"/>
    <lineage>
        <taxon>Bacteria</taxon>
        <taxon>Pseudomonadati</taxon>
        <taxon>Pseudomonadota</taxon>
        <taxon>Gammaproteobacteria</taxon>
        <taxon>Thiotrichales</taxon>
        <taxon>Thiotrichaceae</taxon>
        <taxon>environmental samples</taxon>
    </lineage>
</organism>
<evidence type="ECO:0008006" key="2">
    <source>
        <dbReference type="Google" id="ProtNLM"/>
    </source>
</evidence>
<accession>A0A6S6S323</accession>
<evidence type="ECO:0000313" key="1">
    <source>
        <dbReference type="EMBL" id="CAA6803990.1"/>
    </source>
</evidence>
<reference evidence="1" key="1">
    <citation type="submission" date="2020-01" db="EMBL/GenBank/DDBJ databases">
        <authorList>
            <person name="Meier V. D."/>
            <person name="Meier V D."/>
        </authorList>
    </citation>
    <scope>NUCLEOTIDE SEQUENCE</scope>
    <source>
        <strain evidence="1">HLG_WM_MAG_07</strain>
    </source>
</reference>
<dbReference type="AlphaFoldDB" id="A0A6S6S323"/>
<dbReference type="EMBL" id="CACVAY010000018">
    <property type="protein sequence ID" value="CAA6803990.1"/>
    <property type="molecule type" value="Genomic_DNA"/>
</dbReference>
<name>A0A6S6S323_9GAMM</name>
<proteinExistence type="predicted"/>